<comment type="function">
    <text evidence="17">Binds the telomeric double-stranded 5'-TTAGGG-3' repeat and negatively regulates telomere length. Involved in the regulation of the mitotic spindle. Component of the shelterin complex (telosome) that is involved in the regulation of telomere length and protection. Shelterin associates with arrays of double-stranded 5'-TTAGGG-3' repeats added by telomerase and protects chromosome ends; without its protective activity, telomeres are no longer hidden from the DNA damage surveillance and chromosome ends are inappropriately processed by DNA repair pathways.</text>
</comment>
<comment type="subunit">
    <text evidence="18">Homodimer.</text>
</comment>
<gene>
    <name evidence="22" type="primary">TERF1</name>
</gene>
<dbReference type="GO" id="GO:0000783">
    <property type="term" value="C:nuclear telomere cap complex"/>
    <property type="evidence" value="ECO:0007669"/>
    <property type="project" value="TreeGrafter"/>
</dbReference>
<evidence type="ECO:0000256" key="18">
    <source>
        <dbReference type="PIRNR" id="PIRNR038016"/>
    </source>
</evidence>
<dbReference type="Pfam" id="PF00249">
    <property type="entry name" value="Myb_DNA-binding"/>
    <property type="match status" value="1"/>
</dbReference>
<evidence type="ECO:0000256" key="1">
    <source>
        <dbReference type="ARBA" id="ARBA00004186"/>
    </source>
</evidence>
<feature type="compositionally biased region" description="Polar residues" evidence="19">
    <location>
        <begin position="317"/>
        <end position="332"/>
    </location>
</feature>
<keyword evidence="23" id="KW-1185">Reference proteome</keyword>
<feature type="region of interest" description="Disordered" evidence="19">
    <location>
        <begin position="65"/>
        <end position="90"/>
    </location>
</feature>
<evidence type="ECO:0000256" key="4">
    <source>
        <dbReference type="ARBA" id="ARBA00022490"/>
    </source>
</evidence>
<evidence type="ECO:0000256" key="2">
    <source>
        <dbReference type="ARBA" id="ARBA00004574"/>
    </source>
</evidence>
<keyword evidence="15 18" id="KW-0539">Nucleus</keyword>
<keyword evidence="3" id="KW-0158">Chromosome</keyword>
<evidence type="ECO:0000256" key="6">
    <source>
        <dbReference type="ARBA" id="ARBA00022553"/>
    </source>
</evidence>
<feature type="domain" description="HTH myb-type" evidence="21">
    <location>
        <begin position="406"/>
        <end position="463"/>
    </location>
</feature>
<reference evidence="22" key="3">
    <citation type="submission" date="2025-09" db="UniProtKB">
        <authorList>
            <consortium name="Ensembl"/>
        </authorList>
    </citation>
    <scope>IDENTIFICATION</scope>
</reference>
<dbReference type="PANTHER" id="PTHR46734">
    <property type="entry name" value="TELOMERIC REPEAT-BINDING FACTOR 1 TERF1"/>
    <property type="match status" value="1"/>
</dbReference>
<evidence type="ECO:0000313" key="22">
    <source>
        <dbReference type="Ensembl" id="ENSBGRP00000022216.1"/>
    </source>
</evidence>
<dbReference type="InterPro" id="IPR036507">
    <property type="entry name" value="Telomere_rpt-bd_fac_dimer_sf"/>
</dbReference>
<dbReference type="Gene3D" id="1.25.40.210">
    <property type="entry name" value="Telomere repeat-binding factor, dimerisation domain"/>
    <property type="match status" value="2"/>
</dbReference>
<proteinExistence type="predicted"/>
<keyword evidence="12" id="KW-0007">Acetylation</keyword>
<dbReference type="GO" id="GO:0051301">
    <property type="term" value="P:cell division"/>
    <property type="evidence" value="ECO:0007669"/>
    <property type="project" value="UniProtKB-KW"/>
</dbReference>
<evidence type="ECO:0000259" key="21">
    <source>
        <dbReference type="PROSITE" id="PS51294"/>
    </source>
</evidence>
<keyword evidence="5" id="KW-1017">Isopeptide bond</keyword>
<dbReference type="PIRSF" id="PIRSF038016">
    <property type="entry name" value="Telomere_bd-1_Pin2"/>
    <property type="match status" value="1"/>
</dbReference>
<dbReference type="SUPFAM" id="SSF63600">
    <property type="entry name" value="Telomeric repeat binding factor (TRF) dimerisation domain"/>
    <property type="match status" value="1"/>
</dbReference>
<dbReference type="GO" id="GO:0042803">
    <property type="term" value="F:protein homodimerization activity"/>
    <property type="evidence" value="ECO:0007669"/>
    <property type="project" value="UniProtKB-UniRule"/>
</dbReference>
<evidence type="ECO:0000256" key="19">
    <source>
        <dbReference type="SAM" id="MobiDB-lite"/>
    </source>
</evidence>
<dbReference type="Ensembl" id="ENSBGRT00000025639.1">
    <property type="protein sequence ID" value="ENSBGRP00000022216.1"/>
    <property type="gene ID" value="ENSBGRG00000013857.1"/>
</dbReference>
<dbReference type="GO" id="GO:0003691">
    <property type="term" value="F:double-stranded telomeric DNA binding"/>
    <property type="evidence" value="ECO:0007669"/>
    <property type="project" value="UniProtKB-UniRule"/>
</dbReference>
<dbReference type="PROSITE" id="PS51294">
    <property type="entry name" value="HTH_MYB"/>
    <property type="match status" value="1"/>
</dbReference>
<dbReference type="InterPro" id="IPR017357">
    <property type="entry name" value="TERF1/2"/>
</dbReference>
<keyword evidence="6" id="KW-0597">Phosphoprotein</keyword>
<dbReference type="PROSITE" id="PS50090">
    <property type="entry name" value="MYB_LIKE"/>
    <property type="match status" value="1"/>
</dbReference>
<dbReference type="SUPFAM" id="SSF46689">
    <property type="entry name" value="Homeodomain-like"/>
    <property type="match status" value="1"/>
</dbReference>
<feature type="compositionally biased region" description="Basic and acidic residues" evidence="19">
    <location>
        <begin position="300"/>
        <end position="314"/>
    </location>
</feature>
<evidence type="ECO:0000256" key="13">
    <source>
        <dbReference type="ARBA" id="ARBA00023125"/>
    </source>
</evidence>
<protein>
    <recommendedName>
        <fullName evidence="18">Telomeric repeat-binding factor</fullName>
    </recommendedName>
</protein>
<dbReference type="FunFam" id="1.25.40.210:FF:000001">
    <property type="entry name" value="Telomeric repeat-binding factor"/>
    <property type="match status" value="1"/>
</dbReference>
<sequence length="470" mass="53725">MQTLEQVSANPKPGSSRSPIPAVCDWCFLSGGRGLPPWARPVRREPVVALRRKGQKLRELFNMAEDTASAAQSPRGRADGEDAGSPGERVADTVTDDQEQFECQELLDCQVQPGVPEEEEEEGGLMAEAEAVAAGWMLDFLCVSLCRAFRDGRSDDFHRTRDSAEAIIHGLSSLTAYQLRTIYVCQFLTRIEAGKTLDAQFESDERITPLESALMIWASIEKEHDKLHEEIENLIKIQPFKRKLLTIISQKDTFHSFFQHFSYNHMMEKIKSYVNCVLNEKSSTFLMKAAAKVVETKRARTTYSEDKPNGKDVELATETNLDTGKSVSDRQSAVTESSWGTVSLLRSHRNLFLSKLKRGNQQQDFNKKEERVETPQSGRKKKNSRRATESKRTRILKSQPVTPEKHRSRKKQAWLWEEDKNLRSGVRKYGEGNWSKILSHYEFNNRTSVMLKDRWRTMKKLKLICSDSED</sequence>
<evidence type="ECO:0000256" key="8">
    <source>
        <dbReference type="ARBA" id="ARBA00022765"/>
    </source>
</evidence>
<keyword evidence="13 18" id="KW-0238">DNA-binding</keyword>
<reference evidence="22" key="2">
    <citation type="submission" date="2025-08" db="UniProtKB">
        <authorList>
            <consortium name="Ensembl"/>
        </authorList>
    </citation>
    <scope>IDENTIFICATION</scope>
</reference>
<dbReference type="GeneTree" id="ENSGT00940000155268"/>
<dbReference type="AlphaFoldDB" id="A0A8B9XHV2"/>
<evidence type="ECO:0000256" key="11">
    <source>
        <dbReference type="ARBA" id="ARBA00022895"/>
    </source>
</evidence>
<evidence type="ECO:0000256" key="16">
    <source>
        <dbReference type="ARBA" id="ARBA00023306"/>
    </source>
</evidence>
<evidence type="ECO:0000256" key="3">
    <source>
        <dbReference type="ARBA" id="ARBA00022454"/>
    </source>
</evidence>
<evidence type="ECO:0000256" key="10">
    <source>
        <dbReference type="ARBA" id="ARBA00022843"/>
    </source>
</evidence>
<dbReference type="InterPro" id="IPR052450">
    <property type="entry name" value="TRBD-Containing_Protein"/>
</dbReference>
<accession>A0A8B9XHV2</accession>
<keyword evidence="16 18" id="KW-0131">Cell cycle</keyword>
<evidence type="ECO:0000256" key="17">
    <source>
        <dbReference type="ARBA" id="ARBA00055936"/>
    </source>
</evidence>
<dbReference type="GO" id="GO:0008156">
    <property type="term" value="P:negative regulation of DNA replication"/>
    <property type="evidence" value="ECO:0007669"/>
    <property type="project" value="TreeGrafter"/>
</dbReference>
<dbReference type="PANTHER" id="PTHR46734:SF1">
    <property type="entry name" value="TELOMERIC REPEAT-BINDING FACTOR 1"/>
    <property type="match status" value="1"/>
</dbReference>
<keyword evidence="4" id="KW-0963">Cytoplasm</keyword>
<dbReference type="InterPro" id="IPR009057">
    <property type="entry name" value="Homeodomain-like_sf"/>
</dbReference>
<dbReference type="Proteomes" id="UP000694520">
    <property type="component" value="Chromosome 18"/>
</dbReference>
<evidence type="ECO:0000313" key="23">
    <source>
        <dbReference type="Proteomes" id="UP000694520"/>
    </source>
</evidence>
<evidence type="ECO:0000259" key="20">
    <source>
        <dbReference type="PROSITE" id="PS50090"/>
    </source>
</evidence>
<dbReference type="GO" id="GO:0003720">
    <property type="term" value="F:telomerase activity"/>
    <property type="evidence" value="ECO:0007669"/>
    <property type="project" value="TreeGrafter"/>
</dbReference>
<keyword evidence="11 18" id="KW-0779">Telomere</keyword>
<dbReference type="InterPro" id="IPR017930">
    <property type="entry name" value="Myb_dom"/>
</dbReference>
<dbReference type="GO" id="GO:0071532">
    <property type="term" value="F:ankyrin repeat binding"/>
    <property type="evidence" value="ECO:0007669"/>
    <property type="project" value="TreeGrafter"/>
</dbReference>
<feature type="region of interest" description="Disordered" evidence="19">
    <location>
        <begin position="356"/>
        <end position="410"/>
    </location>
</feature>
<dbReference type="GO" id="GO:0008017">
    <property type="term" value="F:microtubule binding"/>
    <property type="evidence" value="ECO:0007669"/>
    <property type="project" value="TreeGrafter"/>
</dbReference>
<dbReference type="GO" id="GO:0005819">
    <property type="term" value="C:spindle"/>
    <property type="evidence" value="ECO:0007669"/>
    <property type="project" value="UniProtKB-SubCell"/>
</dbReference>
<dbReference type="GO" id="GO:0005654">
    <property type="term" value="C:nucleoplasm"/>
    <property type="evidence" value="ECO:0007669"/>
    <property type="project" value="UniProtKB-ARBA"/>
</dbReference>
<organism evidence="22 23">
    <name type="scientific">Bos mutus grunniens</name>
    <name type="common">Wild yak</name>
    <name type="synonym">Bos grunniens</name>
    <dbReference type="NCBI Taxonomy" id="30521"/>
    <lineage>
        <taxon>Eukaryota</taxon>
        <taxon>Metazoa</taxon>
        <taxon>Chordata</taxon>
        <taxon>Craniata</taxon>
        <taxon>Vertebrata</taxon>
        <taxon>Euteleostomi</taxon>
        <taxon>Mammalia</taxon>
        <taxon>Eutheria</taxon>
        <taxon>Laurasiatheria</taxon>
        <taxon>Artiodactyla</taxon>
        <taxon>Ruminantia</taxon>
        <taxon>Pecora</taxon>
        <taxon>Bovidae</taxon>
        <taxon>Bovinae</taxon>
        <taxon>Bos</taxon>
    </lineage>
</organism>
<dbReference type="FunFam" id="1.10.10.60:FF:000129">
    <property type="entry name" value="Telomeric repeat-binding factor 2"/>
    <property type="match status" value="1"/>
</dbReference>
<dbReference type="InterPro" id="IPR013867">
    <property type="entry name" value="Telomere_rpt-bd_fac_dimer_dom"/>
</dbReference>
<dbReference type="Gene3D" id="1.10.10.60">
    <property type="entry name" value="Homeodomain-like"/>
    <property type="match status" value="1"/>
</dbReference>
<feature type="region of interest" description="Disordered" evidence="19">
    <location>
        <begin position="300"/>
        <end position="332"/>
    </location>
</feature>
<evidence type="ECO:0000256" key="5">
    <source>
        <dbReference type="ARBA" id="ARBA00022499"/>
    </source>
</evidence>
<keyword evidence="14" id="KW-0206">Cytoskeleton</keyword>
<dbReference type="InterPro" id="IPR001005">
    <property type="entry name" value="SANT/Myb"/>
</dbReference>
<evidence type="ECO:0000256" key="14">
    <source>
        <dbReference type="ARBA" id="ARBA00023212"/>
    </source>
</evidence>
<dbReference type="CDD" id="cd11660">
    <property type="entry name" value="SANT_TRF"/>
    <property type="match status" value="1"/>
</dbReference>
<feature type="domain" description="Myb-like" evidence="20">
    <location>
        <begin position="406"/>
        <end position="459"/>
    </location>
</feature>
<comment type="subcellular location">
    <subcellularLocation>
        <location evidence="2">Chromosome</location>
        <location evidence="2">Telomere</location>
    </subcellularLocation>
    <subcellularLocation>
        <location evidence="1">Cytoplasm</location>
        <location evidence="1">Cytoskeleton</location>
        <location evidence="1">Spindle</location>
    </subcellularLocation>
    <subcellularLocation>
        <location evidence="18">Nucleus</location>
    </subcellularLocation>
</comment>
<name>A0A8B9XHV2_BOSMU</name>
<evidence type="ECO:0000256" key="9">
    <source>
        <dbReference type="ARBA" id="ARBA00022776"/>
    </source>
</evidence>
<keyword evidence="10" id="KW-0832">Ubl conjugation</keyword>
<evidence type="ECO:0000256" key="12">
    <source>
        <dbReference type="ARBA" id="ARBA00022990"/>
    </source>
</evidence>
<dbReference type="SMART" id="SM00717">
    <property type="entry name" value="SANT"/>
    <property type="match status" value="1"/>
</dbReference>
<dbReference type="GO" id="GO:0098505">
    <property type="term" value="F:G-rich strand telomeric DNA binding"/>
    <property type="evidence" value="ECO:0007669"/>
    <property type="project" value="TreeGrafter"/>
</dbReference>
<dbReference type="GO" id="GO:0007004">
    <property type="term" value="P:telomere maintenance via telomerase"/>
    <property type="evidence" value="ECO:0007669"/>
    <property type="project" value="TreeGrafter"/>
</dbReference>
<keyword evidence="7" id="KW-0132">Cell division</keyword>
<evidence type="ECO:0000256" key="7">
    <source>
        <dbReference type="ARBA" id="ARBA00022618"/>
    </source>
</evidence>
<keyword evidence="8" id="KW-0013">ADP-ribosylation</keyword>
<dbReference type="Pfam" id="PF08558">
    <property type="entry name" value="TRF"/>
    <property type="match status" value="1"/>
</dbReference>
<evidence type="ECO:0000256" key="15">
    <source>
        <dbReference type="ARBA" id="ARBA00023242"/>
    </source>
</evidence>
<dbReference type="GO" id="GO:1905839">
    <property type="term" value="P:negative regulation of telomeric D-loop disassembly"/>
    <property type="evidence" value="ECO:0007669"/>
    <property type="project" value="TreeGrafter"/>
</dbReference>
<dbReference type="GO" id="GO:0008301">
    <property type="term" value="F:DNA binding, bending"/>
    <property type="evidence" value="ECO:0007669"/>
    <property type="project" value="TreeGrafter"/>
</dbReference>
<reference evidence="22" key="1">
    <citation type="submission" date="2019-05" db="EMBL/GenBank/DDBJ databases">
        <authorList>
            <person name="Zhang S."/>
            <person name="Liu J."/>
        </authorList>
    </citation>
    <scope>NUCLEOTIDE SEQUENCE [LARGE SCALE GENOMIC DNA]</scope>
</reference>
<keyword evidence="9" id="KW-0498">Mitosis</keyword>